<feature type="region of interest" description="Disordered" evidence="1">
    <location>
        <begin position="77"/>
        <end position="261"/>
    </location>
</feature>
<feature type="region of interest" description="Disordered" evidence="1">
    <location>
        <begin position="282"/>
        <end position="435"/>
    </location>
</feature>
<evidence type="ECO:0000313" key="2">
    <source>
        <dbReference type="EMBL" id="WXB20386.1"/>
    </source>
</evidence>
<sequence length="458" mass="46657">MFHIQTEDSGVRHPHVITHLFMDGGRILKSVKKSYAEHLGSEGLEGVVRHMMKEQHKAMFIALRGGHFDHLVDAAEASPPTMRGSAPPVSKSPSSGPVPSGDRTDPPPAVQLKPDVSTSSPPPSSLPEEPARSGARTTAAEVQSASIAAPSEKGAEEQAAGEQAAGEQAVAKSRTEEQAAGEPAAGEPAVAKSRTEEQAAGEPAADESEAPARSETIPAGPPASAVDTVKVPASASPETIRVPGPPPSYGEAAASGGPPAGLELTLDIDALEGGAPIEVAPAAAEPSGDLAPSPFKKRADTFRFRPPGKETRATAALLSTSRQPGAPGMPVSASFSELAARSAEMGPRSSAAAAPPASGVAKSDSFASAPSSSRSPEAEKSNSPPPSSQPGRAPAPGYKPQGAPGSEGRYAPARPAAIFGHARPQQGSSIFGEDLISDKSLDEVILSYLAEDLETEKK</sequence>
<evidence type="ECO:0000313" key="3">
    <source>
        <dbReference type="Proteomes" id="UP001370348"/>
    </source>
</evidence>
<feature type="compositionally biased region" description="Low complexity" evidence="1">
    <location>
        <begin position="347"/>
        <end position="375"/>
    </location>
</feature>
<feature type="compositionally biased region" description="Low complexity" evidence="1">
    <location>
        <begin position="87"/>
        <end position="101"/>
    </location>
</feature>
<proteinExistence type="predicted"/>
<feature type="compositionally biased region" description="Basic and acidic residues" evidence="1">
    <location>
        <begin position="297"/>
        <end position="312"/>
    </location>
</feature>
<accession>A0ABZ2MD13</accession>
<feature type="compositionally biased region" description="Low complexity" evidence="1">
    <location>
        <begin position="249"/>
        <end position="261"/>
    </location>
</feature>
<feature type="compositionally biased region" description="Low complexity" evidence="1">
    <location>
        <begin position="178"/>
        <end position="191"/>
    </location>
</feature>
<dbReference type="Proteomes" id="UP001370348">
    <property type="component" value="Chromosome"/>
</dbReference>
<feature type="compositionally biased region" description="Low complexity" evidence="1">
    <location>
        <begin position="157"/>
        <end position="169"/>
    </location>
</feature>
<keyword evidence="3" id="KW-1185">Reference proteome</keyword>
<dbReference type="EMBL" id="CP089984">
    <property type="protein sequence ID" value="WXB20386.1"/>
    <property type="molecule type" value="Genomic_DNA"/>
</dbReference>
<evidence type="ECO:0000256" key="1">
    <source>
        <dbReference type="SAM" id="MobiDB-lite"/>
    </source>
</evidence>
<reference evidence="2 3" key="1">
    <citation type="submission" date="2021-12" db="EMBL/GenBank/DDBJ databases">
        <title>Discovery of the Pendulisporaceae a myxobacterial family with distinct sporulation behavior and unique specialized metabolism.</title>
        <authorList>
            <person name="Garcia R."/>
            <person name="Popoff A."/>
            <person name="Bader C.D."/>
            <person name="Loehr J."/>
            <person name="Walesch S."/>
            <person name="Walt C."/>
            <person name="Boldt J."/>
            <person name="Bunk B."/>
            <person name="Haeckl F.J.F.P.J."/>
            <person name="Gunesch A.P."/>
            <person name="Birkelbach J."/>
            <person name="Nuebel U."/>
            <person name="Pietschmann T."/>
            <person name="Bach T."/>
            <person name="Mueller R."/>
        </authorList>
    </citation>
    <scope>NUCLEOTIDE SEQUENCE [LARGE SCALE GENOMIC DNA]</scope>
    <source>
        <strain evidence="2 3">MSr11954</strain>
    </source>
</reference>
<dbReference type="RefSeq" id="WP_394826210.1">
    <property type="nucleotide sequence ID" value="NZ_CP089984.1"/>
</dbReference>
<name>A0ABZ2MD13_9BACT</name>
<organism evidence="2 3">
    <name type="scientific">Pendulispora albinea</name>
    <dbReference type="NCBI Taxonomy" id="2741071"/>
    <lineage>
        <taxon>Bacteria</taxon>
        <taxon>Pseudomonadati</taxon>
        <taxon>Myxococcota</taxon>
        <taxon>Myxococcia</taxon>
        <taxon>Myxococcales</taxon>
        <taxon>Sorangiineae</taxon>
        <taxon>Pendulisporaceae</taxon>
        <taxon>Pendulispora</taxon>
    </lineage>
</organism>
<gene>
    <name evidence="2" type="ORF">LZC94_04730</name>
</gene>
<protein>
    <submittedName>
        <fullName evidence="2">Uncharacterized protein</fullName>
    </submittedName>
</protein>